<evidence type="ECO:0000313" key="2">
    <source>
        <dbReference type="Proteomes" id="UP001367508"/>
    </source>
</evidence>
<proteinExistence type="predicted"/>
<dbReference type="Proteomes" id="UP001367508">
    <property type="component" value="Unassembled WGS sequence"/>
</dbReference>
<dbReference type="AlphaFoldDB" id="A0AAN9MUT3"/>
<comment type="caution">
    <text evidence="1">The sequence shown here is derived from an EMBL/GenBank/DDBJ whole genome shotgun (WGS) entry which is preliminary data.</text>
</comment>
<reference evidence="1 2" key="1">
    <citation type="submission" date="2024-01" db="EMBL/GenBank/DDBJ databases">
        <title>The genomes of 5 underutilized Papilionoideae crops provide insights into root nodulation and disease resistanc.</title>
        <authorList>
            <person name="Jiang F."/>
        </authorList>
    </citation>
    <scope>NUCLEOTIDE SEQUENCE [LARGE SCALE GENOMIC DNA]</scope>
    <source>
        <strain evidence="1">LVBAO_FW01</strain>
        <tissue evidence="1">Leaves</tissue>
    </source>
</reference>
<protein>
    <submittedName>
        <fullName evidence="1">Uncharacterized protein</fullName>
    </submittedName>
</protein>
<sequence>MVEGHVKRHTKLRITRIRYGLCGVWVRRRNASACMRPRHFQRQLKEVKPVDEFYMLEIPPIPFLHHQMSQTLVVRIGGGLEFVTIACYDGNKGLEMFEEVCYLGILTFGRDVMAKQALGVVERRIYKSFLPIAILLQGTRNNSFKSSGQERGFSAFDKQRVGIQGLERDFHSSRL</sequence>
<accession>A0AAN9MUT3</accession>
<organism evidence="1 2">
    <name type="scientific">Canavalia gladiata</name>
    <name type="common">Sword bean</name>
    <name type="synonym">Dolichos gladiatus</name>
    <dbReference type="NCBI Taxonomy" id="3824"/>
    <lineage>
        <taxon>Eukaryota</taxon>
        <taxon>Viridiplantae</taxon>
        <taxon>Streptophyta</taxon>
        <taxon>Embryophyta</taxon>
        <taxon>Tracheophyta</taxon>
        <taxon>Spermatophyta</taxon>
        <taxon>Magnoliopsida</taxon>
        <taxon>eudicotyledons</taxon>
        <taxon>Gunneridae</taxon>
        <taxon>Pentapetalae</taxon>
        <taxon>rosids</taxon>
        <taxon>fabids</taxon>
        <taxon>Fabales</taxon>
        <taxon>Fabaceae</taxon>
        <taxon>Papilionoideae</taxon>
        <taxon>50 kb inversion clade</taxon>
        <taxon>NPAAA clade</taxon>
        <taxon>indigoferoid/millettioid clade</taxon>
        <taxon>Phaseoleae</taxon>
        <taxon>Canavalia</taxon>
    </lineage>
</organism>
<gene>
    <name evidence="1" type="ORF">VNO77_02295</name>
</gene>
<keyword evidence="2" id="KW-1185">Reference proteome</keyword>
<dbReference type="EMBL" id="JAYMYQ010000001">
    <property type="protein sequence ID" value="KAK7360311.1"/>
    <property type="molecule type" value="Genomic_DNA"/>
</dbReference>
<name>A0AAN9MUT3_CANGL</name>
<evidence type="ECO:0000313" key="1">
    <source>
        <dbReference type="EMBL" id="KAK7360311.1"/>
    </source>
</evidence>